<dbReference type="OrthoDB" id="1594986at2759"/>
<accession>A0A9P6JKC5</accession>
<dbReference type="EMBL" id="MU157911">
    <property type="protein sequence ID" value="KAF9523730.1"/>
    <property type="molecule type" value="Genomic_DNA"/>
</dbReference>
<evidence type="ECO:0000313" key="3">
    <source>
        <dbReference type="Proteomes" id="UP000807306"/>
    </source>
</evidence>
<proteinExistence type="predicted"/>
<evidence type="ECO:0000259" key="1">
    <source>
        <dbReference type="Pfam" id="PF06395"/>
    </source>
</evidence>
<name>A0A9P6JKC5_9AGAR</name>
<dbReference type="Proteomes" id="UP000807306">
    <property type="component" value="Unassembled WGS sequence"/>
</dbReference>
<dbReference type="InterPro" id="IPR011993">
    <property type="entry name" value="PH-like_dom_sf"/>
</dbReference>
<dbReference type="GO" id="GO:0000935">
    <property type="term" value="C:division septum"/>
    <property type="evidence" value="ECO:0007669"/>
    <property type="project" value="TreeGrafter"/>
</dbReference>
<reference evidence="2" key="1">
    <citation type="submission" date="2020-11" db="EMBL/GenBank/DDBJ databases">
        <authorList>
            <consortium name="DOE Joint Genome Institute"/>
            <person name="Ahrendt S."/>
            <person name="Riley R."/>
            <person name="Andreopoulos W."/>
            <person name="Labutti K."/>
            <person name="Pangilinan J."/>
            <person name="Ruiz-Duenas F.J."/>
            <person name="Barrasa J.M."/>
            <person name="Sanchez-Garcia M."/>
            <person name="Camarero S."/>
            <person name="Miyauchi S."/>
            <person name="Serrano A."/>
            <person name="Linde D."/>
            <person name="Babiker R."/>
            <person name="Drula E."/>
            <person name="Ayuso-Fernandez I."/>
            <person name="Pacheco R."/>
            <person name="Padilla G."/>
            <person name="Ferreira P."/>
            <person name="Barriuso J."/>
            <person name="Kellner H."/>
            <person name="Castanera R."/>
            <person name="Alfaro M."/>
            <person name="Ramirez L."/>
            <person name="Pisabarro A.G."/>
            <person name="Kuo A."/>
            <person name="Tritt A."/>
            <person name="Lipzen A."/>
            <person name="He G."/>
            <person name="Yan M."/>
            <person name="Ng V."/>
            <person name="Cullen D."/>
            <person name="Martin F."/>
            <person name="Rosso M.-N."/>
            <person name="Henrissat B."/>
            <person name="Hibbett D."/>
            <person name="Martinez A.T."/>
            <person name="Grigoriev I.V."/>
        </authorList>
    </citation>
    <scope>NUCLEOTIDE SEQUENCE</scope>
    <source>
        <strain evidence="2">CBS 506.95</strain>
    </source>
</reference>
<evidence type="ECO:0000313" key="2">
    <source>
        <dbReference type="EMBL" id="KAF9523730.1"/>
    </source>
</evidence>
<organism evidence="2 3">
    <name type="scientific">Crepidotus variabilis</name>
    <dbReference type="NCBI Taxonomy" id="179855"/>
    <lineage>
        <taxon>Eukaryota</taxon>
        <taxon>Fungi</taxon>
        <taxon>Dikarya</taxon>
        <taxon>Basidiomycota</taxon>
        <taxon>Agaricomycotina</taxon>
        <taxon>Agaricomycetes</taxon>
        <taxon>Agaricomycetidae</taxon>
        <taxon>Agaricales</taxon>
        <taxon>Agaricineae</taxon>
        <taxon>Crepidotaceae</taxon>
        <taxon>Crepidotus</taxon>
    </lineage>
</organism>
<keyword evidence="3" id="KW-1185">Reference proteome</keyword>
<dbReference type="GO" id="GO:0031106">
    <property type="term" value="P:septin ring organization"/>
    <property type="evidence" value="ECO:0007669"/>
    <property type="project" value="TreeGrafter"/>
</dbReference>
<protein>
    <submittedName>
        <fullName evidence="2">Pleckstrin homology domain-containing protein</fullName>
    </submittedName>
</protein>
<comment type="caution">
    <text evidence="2">The sequence shown here is derived from an EMBL/GenBank/DDBJ whole genome shotgun (WGS) entry which is preliminary data.</text>
</comment>
<dbReference type="GO" id="GO:0043332">
    <property type="term" value="C:mating projection tip"/>
    <property type="evidence" value="ECO:0007669"/>
    <property type="project" value="TreeGrafter"/>
</dbReference>
<dbReference type="Gene3D" id="2.30.29.30">
    <property type="entry name" value="Pleckstrin-homology domain (PH domain)/Phosphotyrosine-binding domain (PTB)"/>
    <property type="match status" value="1"/>
</dbReference>
<dbReference type="SUPFAM" id="SSF50729">
    <property type="entry name" value="PH domain-like"/>
    <property type="match status" value="1"/>
</dbReference>
<dbReference type="Pfam" id="PF15411">
    <property type="entry name" value="PH_10"/>
    <property type="match status" value="1"/>
</dbReference>
<dbReference type="AlphaFoldDB" id="A0A9P6JKC5"/>
<dbReference type="PANTHER" id="PTHR47339:SF1">
    <property type="entry name" value="CELL DIVISION CONTROL PROTEIN 24"/>
    <property type="match status" value="1"/>
</dbReference>
<sequence length="468" mass="53219">MHEETVNVTQVRETMSQAILDRRCASVLSRLERIPGFGRYFTESYSSGAQSSKNPVSQLWDLLTLGTPLCYLFDQLPENLGLSRINNSSFDPEQYAANPDRARKRAIALFAIRIREERVNQVIPGCEPFTITDLWDKNSTDGFAKVIRTVIAILDRLFPTAFEAPPSSLTSMPPSNPAAALPTQAVSTSSDAQKTARLNIMNEVLVTERGYVQHLETLQTYSIAAAGVLDEETHHLLFPCIAVKRPVGRICKNPLYLISLIKNCSPSTYPHFDELKRGYEATIRVTNLVNEAMRHAENKTTTELLRSQVEDWNGHDLDKFGELLLDDKLLITKSNADRESHVFLFEKILVCCKEDVLEPTSRFGISVAASEQRKARRFLLKERIFLQEITHMERGLSVDSPPSRRPTDSLLTLWWKQADESGSLTLHFRYETHIERWENVIRQRIGVQRRCSEEILTQSDGSPRQETE</sequence>
<dbReference type="SUPFAM" id="SSF48065">
    <property type="entry name" value="DBL homology domain (DH-domain)"/>
    <property type="match status" value="1"/>
</dbReference>
<dbReference type="PANTHER" id="PTHR47339">
    <property type="entry name" value="CELL DIVISION CONTROL PROTEIN 24"/>
    <property type="match status" value="1"/>
</dbReference>
<dbReference type="InterPro" id="IPR010481">
    <property type="entry name" value="Cdc24/Scd1_N"/>
</dbReference>
<dbReference type="GO" id="GO:0030010">
    <property type="term" value="P:establishment of cell polarity"/>
    <property type="evidence" value="ECO:0007669"/>
    <property type="project" value="TreeGrafter"/>
</dbReference>
<dbReference type="InterPro" id="IPR053026">
    <property type="entry name" value="CDC42_GEF"/>
</dbReference>
<dbReference type="Pfam" id="PF06395">
    <property type="entry name" value="CDC24"/>
    <property type="match status" value="1"/>
</dbReference>
<dbReference type="InterPro" id="IPR035899">
    <property type="entry name" value="DBL_dom_sf"/>
</dbReference>
<gene>
    <name evidence="2" type="ORF">CPB83DRAFT_862384</name>
</gene>
<dbReference type="GO" id="GO:0005737">
    <property type="term" value="C:cytoplasm"/>
    <property type="evidence" value="ECO:0007669"/>
    <property type="project" value="TreeGrafter"/>
</dbReference>
<dbReference type="Gene3D" id="1.20.900.10">
    <property type="entry name" value="Dbl homology (DH) domain"/>
    <property type="match status" value="1"/>
</dbReference>
<feature type="domain" description="Cdc24/Scd1 N-terminal" evidence="1">
    <location>
        <begin position="54"/>
        <end position="154"/>
    </location>
</feature>
<dbReference type="GO" id="GO:0005634">
    <property type="term" value="C:nucleus"/>
    <property type="evidence" value="ECO:0007669"/>
    <property type="project" value="TreeGrafter"/>
</dbReference>